<dbReference type="PANTHER" id="PTHR10612:SF34">
    <property type="entry name" value="APOLIPOPROTEIN D"/>
    <property type="match status" value="1"/>
</dbReference>
<sequence>MKISKLIILPLAVFAGIFLLYSCKTGMPDGAVPVKNFVADKYLGKWYEIARFDFRFERGLDNTTAQYSLNPDGSIKVVNRGYKTSENEWKEAVGEARFVENPSVGRLKVSFFKPFWGAYNILSIDGDYQYALVAGDNLKYLWILSREQTIPVDIREKYLSLAKKLGYKTENLIWPKHDR</sequence>
<evidence type="ECO:0000256" key="8">
    <source>
        <dbReference type="ARBA" id="ARBA00023139"/>
    </source>
</evidence>
<evidence type="ECO:0000259" key="14">
    <source>
        <dbReference type="Pfam" id="PF08212"/>
    </source>
</evidence>
<evidence type="ECO:0000313" key="16">
    <source>
        <dbReference type="Proteomes" id="UP000197587"/>
    </source>
</evidence>
<dbReference type="InterPro" id="IPR047202">
    <property type="entry name" value="Lipocalin_Blc-like_dom"/>
</dbReference>
<dbReference type="AlphaFoldDB" id="A0A2D0A656"/>
<organism evidence="15 16">
    <name type="scientific">Kaistella haifensis DSM 19056</name>
    <dbReference type="NCBI Taxonomy" id="1450526"/>
    <lineage>
        <taxon>Bacteria</taxon>
        <taxon>Pseudomonadati</taxon>
        <taxon>Bacteroidota</taxon>
        <taxon>Flavobacteriia</taxon>
        <taxon>Flavobacteriales</taxon>
        <taxon>Weeksellaceae</taxon>
        <taxon>Chryseobacterium group</taxon>
        <taxon>Kaistella</taxon>
    </lineage>
</organism>
<dbReference type="PANTHER" id="PTHR10612">
    <property type="entry name" value="APOLIPOPROTEIN D"/>
    <property type="match status" value="1"/>
</dbReference>
<keyword evidence="16" id="KW-1185">Reference proteome</keyword>
<dbReference type="SUPFAM" id="SSF50814">
    <property type="entry name" value="Lipocalins"/>
    <property type="match status" value="1"/>
</dbReference>
<evidence type="ECO:0000256" key="1">
    <source>
        <dbReference type="ARBA" id="ARBA00004442"/>
    </source>
</evidence>
<proteinExistence type="inferred from homology"/>
<dbReference type="CDD" id="cd19438">
    <property type="entry name" value="lipocalin_Blc-like"/>
    <property type="match status" value="1"/>
</dbReference>
<accession>A0A2D0A656</accession>
<evidence type="ECO:0000256" key="6">
    <source>
        <dbReference type="ARBA" id="ARBA00023121"/>
    </source>
</evidence>
<keyword evidence="5" id="KW-0732">Signal</keyword>
<evidence type="ECO:0000256" key="4">
    <source>
        <dbReference type="ARBA" id="ARBA00011738"/>
    </source>
</evidence>
<dbReference type="PIRSF" id="PIRSF036893">
    <property type="entry name" value="Lipocalin_ApoD"/>
    <property type="match status" value="1"/>
</dbReference>
<evidence type="ECO:0000256" key="13">
    <source>
        <dbReference type="PIRNR" id="PIRNR036893"/>
    </source>
</evidence>
<keyword evidence="8" id="KW-0564">Palmitate</keyword>
<protein>
    <recommendedName>
        <fullName evidence="12">Outer membrane lipoprotein Blc</fullName>
    </recommendedName>
</protein>
<keyword evidence="7" id="KW-0472">Membrane</keyword>
<dbReference type="GO" id="GO:0008289">
    <property type="term" value="F:lipid binding"/>
    <property type="evidence" value="ECO:0007669"/>
    <property type="project" value="UniProtKB-KW"/>
</dbReference>
<comment type="subcellular location">
    <subcellularLocation>
        <location evidence="1">Cell outer membrane</location>
    </subcellularLocation>
    <subcellularLocation>
        <location evidence="2">Membrane</location>
        <topology evidence="2">Lipid-anchor</topology>
    </subcellularLocation>
</comment>
<evidence type="ECO:0000256" key="2">
    <source>
        <dbReference type="ARBA" id="ARBA00004635"/>
    </source>
</evidence>
<keyword evidence="10" id="KW-0449">Lipoprotein</keyword>
<comment type="similarity">
    <text evidence="3 13">Belongs to the calycin superfamily. Lipocalin family.</text>
</comment>
<evidence type="ECO:0000256" key="7">
    <source>
        <dbReference type="ARBA" id="ARBA00023136"/>
    </source>
</evidence>
<dbReference type="InterPro" id="IPR002446">
    <property type="entry name" value="Lipocalin_bac"/>
</dbReference>
<keyword evidence="9" id="KW-0998">Cell outer membrane</keyword>
<dbReference type="GO" id="GO:0009279">
    <property type="term" value="C:cell outer membrane"/>
    <property type="evidence" value="ECO:0007669"/>
    <property type="project" value="UniProtKB-SubCell"/>
</dbReference>
<evidence type="ECO:0000256" key="9">
    <source>
        <dbReference type="ARBA" id="ARBA00023237"/>
    </source>
</evidence>
<dbReference type="PRINTS" id="PR01171">
    <property type="entry name" value="BCTLIPOCALIN"/>
</dbReference>
<dbReference type="InterPro" id="IPR022271">
    <property type="entry name" value="Lipocalin_ApoD"/>
</dbReference>
<dbReference type="RefSeq" id="WP_031502315.1">
    <property type="nucleotide sequence ID" value="NZ_JASZ02000019.1"/>
</dbReference>
<evidence type="ECO:0000256" key="3">
    <source>
        <dbReference type="ARBA" id="ARBA00006889"/>
    </source>
</evidence>
<dbReference type="GO" id="GO:0006950">
    <property type="term" value="P:response to stress"/>
    <property type="evidence" value="ECO:0007669"/>
    <property type="project" value="UniProtKB-ARBA"/>
</dbReference>
<reference evidence="15 16" key="1">
    <citation type="submission" date="2014-01" db="EMBL/GenBank/DDBJ databases">
        <authorList>
            <consortium name="Genome Consortium for Active Teaching"/>
            <person name="Sontag T.C."/>
            <person name="Newman J.D."/>
        </authorList>
    </citation>
    <scope>NUCLEOTIDE SEQUENCE [LARGE SCALE GENOMIC DNA]</scope>
    <source>
        <strain evidence="15 16">DSM 19056</strain>
    </source>
</reference>
<evidence type="ECO:0000256" key="11">
    <source>
        <dbReference type="ARBA" id="ARBA00057024"/>
    </source>
</evidence>
<dbReference type="InterPro" id="IPR000566">
    <property type="entry name" value="Lipocln_cytosolic_FA-bd_dom"/>
</dbReference>
<evidence type="ECO:0000256" key="5">
    <source>
        <dbReference type="ARBA" id="ARBA00022729"/>
    </source>
</evidence>
<comment type="subunit">
    <text evidence="4">Homodimer.</text>
</comment>
<evidence type="ECO:0000256" key="12">
    <source>
        <dbReference type="ARBA" id="ARBA00071217"/>
    </source>
</evidence>
<comment type="caution">
    <text evidence="15">The sequence shown here is derived from an EMBL/GenBank/DDBJ whole genome shotgun (WGS) entry which is preliminary data.</text>
</comment>
<dbReference type="Pfam" id="PF08212">
    <property type="entry name" value="Lipocalin_2"/>
    <property type="match status" value="1"/>
</dbReference>
<comment type="function">
    <text evidence="11">Involved in the storage or transport of lipids necessary for membrane maintenance under stressful conditions. Displays a binding preference for lysophospholipids.</text>
</comment>
<dbReference type="Gene3D" id="2.40.128.20">
    <property type="match status" value="1"/>
</dbReference>
<dbReference type="PROSITE" id="PS51257">
    <property type="entry name" value="PROKAR_LIPOPROTEIN"/>
    <property type="match status" value="1"/>
</dbReference>
<evidence type="ECO:0000313" key="15">
    <source>
        <dbReference type="EMBL" id="OWK97816.1"/>
    </source>
</evidence>
<gene>
    <name evidence="15" type="ORF">AP75_09255</name>
</gene>
<evidence type="ECO:0000256" key="10">
    <source>
        <dbReference type="ARBA" id="ARBA00023288"/>
    </source>
</evidence>
<keyword evidence="6" id="KW-0446">Lipid-binding</keyword>
<dbReference type="InterPro" id="IPR012674">
    <property type="entry name" value="Calycin"/>
</dbReference>
<reference evidence="15 16" key="2">
    <citation type="submission" date="2017-05" db="EMBL/GenBank/DDBJ databases">
        <title>Genome of Chryseobacterium haifense.</title>
        <authorList>
            <person name="Newman J.D."/>
        </authorList>
    </citation>
    <scope>NUCLEOTIDE SEQUENCE [LARGE SCALE GENOMIC DNA]</scope>
    <source>
        <strain evidence="15 16">DSM 19056</strain>
    </source>
</reference>
<dbReference type="FunFam" id="2.40.128.20:FF:000002">
    <property type="entry name" value="Outer membrane lipoprotein Blc"/>
    <property type="match status" value="1"/>
</dbReference>
<name>A0A2D0A656_9FLAO</name>
<feature type="domain" description="Lipocalin/cytosolic fatty-acid binding" evidence="14">
    <location>
        <begin position="40"/>
        <end position="176"/>
    </location>
</feature>
<dbReference type="Proteomes" id="UP000197587">
    <property type="component" value="Unassembled WGS sequence"/>
</dbReference>
<dbReference type="EMBL" id="JASZ02000019">
    <property type="protein sequence ID" value="OWK97816.1"/>
    <property type="molecule type" value="Genomic_DNA"/>
</dbReference>